<dbReference type="Pfam" id="PF06877">
    <property type="entry name" value="RraB"/>
    <property type="match status" value="1"/>
</dbReference>
<comment type="caution">
    <text evidence="2">The sequence shown here is derived from an EMBL/GenBank/DDBJ whole genome shotgun (WGS) entry which is preliminary data.</text>
</comment>
<accession>A0A1C3EPG9</accession>
<sequence>MNSKNIWPEDADGDAFRILEQRDFDFGQSHEIEFSIDFPSWPLTEEQQKLVLDKLPEAKFTELEPEYLEEDDNSGYVSFFIKDKVTYELIVREQKRLSDLFSDMDGYCNSWSVCSPCGG</sequence>
<evidence type="ECO:0000313" key="2">
    <source>
        <dbReference type="EMBL" id="ODA35144.1"/>
    </source>
</evidence>
<proteinExistence type="predicted"/>
<name>A0A1C3EPG9_9GAMM</name>
<evidence type="ECO:0000313" key="3">
    <source>
        <dbReference type="Proteomes" id="UP000094936"/>
    </source>
</evidence>
<organism evidence="2 3">
    <name type="scientific">Veronia pacifica</name>
    <dbReference type="NCBI Taxonomy" id="1080227"/>
    <lineage>
        <taxon>Bacteria</taxon>
        <taxon>Pseudomonadati</taxon>
        <taxon>Pseudomonadota</taxon>
        <taxon>Gammaproteobacteria</taxon>
        <taxon>Vibrionales</taxon>
        <taxon>Vibrionaceae</taxon>
        <taxon>Veronia</taxon>
    </lineage>
</organism>
<reference evidence="2 3" key="1">
    <citation type="submission" date="2016-05" db="EMBL/GenBank/DDBJ databases">
        <title>Genomic Taxonomy of the Vibrionaceae.</title>
        <authorList>
            <person name="Gomez-Gil B."/>
            <person name="Enciso-Ibarra J."/>
        </authorList>
    </citation>
    <scope>NUCLEOTIDE SEQUENCE [LARGE SCALE GENOMIC DNA]</scope>
    <source>
        <strain evidence="2 3">CAIM 1920</strain>
    </source>
</reference>
<feature type="domain" description="Regulator of ribonuclease activity B" evidence="1">
    <location>
        <begin position="10"/>
        <end position="113"/>
    </location>
</feature>
<dbReference type="Gene3D" id="3.30.70.970">
    <property type="entry name" value="RraB-like"/>
    <property type="match status" value="1"/>
</dbReference>
<dbReference type="SUPFAM" id="SSF89946">
    <property type="entry name" value="Hypothetical protein VC0424"/>
    <property type="match status" value="1"/>
</dbReference>
<dbReference type="InterPro" id="IPR009671">
    <property type="entry name" value="RraB_dom"/>
</dbReference>
<gene>
    <name evidence="2" type="ORF">A8L45_05595</name>
</gene>
<dbReference type="RefSeq" id="WP_068900070.1">
    <property type="nucleotide sequence ID" value="NZ_JBHUIF010000013.1"/>
</dbReference>
<evidence type="ECO:0000259" key="1">
    <source>
        <dbReference type="Pfam" id="PF06877"/>
    </source>
</evidence>
<dbReference type="EMBL" id="LYBM01000006">
    <property type="protein sequence ID" value="ODA35144.1"/>
    <property type="molecule type" value="Genomic_DNA"/>
</dbReference>
<dbReference type="Proteomes" id="UP000094936">
    <property type="component" value="Unassembled WGS sequence"/>
</dbReference>
<dbReference type="OrthoDB" id="5769880at2"/>
<dbReference type="AlphaFoldDB" id="A0A1C3EPG9"/>
<keyword evidence="3" id="KW-1185">Reference proteome</keyword>
<dbReference type="InterPro" id="IPR036701">
    <property type="entry name" value="RraB-like_sf"/>
</dbReference>
<protein>
    <recommendedName>
        <fullName evidence="1">Regulator of ribonuclease activity B domain-containing protein</fullName>
    </recommendedName>
</protein>